<dbReference type="PANTHER" id="PTHR28077:SF1">
    <property type="entry name" value="INOSITOL PHOSPHORYLCERAMIDE SYNTHASE REGULATORY SUBUNIT KEI1"/>
    <property type="match status" value="1"/>
</dbReference>
<feature type="transmembrane region" description="Helical" evidence="2">
    <location>
        <begin position="144"/>
        <end position="165"/>
    </location>
</feature>
<dbReference type="InterPro" id="IPR013862">
    <property type="entry name" value="Kei1"/>
</dbReference>
<dbReference type="Proteomes" id="UP001285441">
    <property type="component" value="Unassembled WGS sequence"/>
</dbReference>
<evidence type="ECO:0000256" key="2">
    <source>
        <dbReference type="SAM" id="Phobius"/>
    </source>
</evidence>
<dbReference type="GO" id="GO:0000139">
    <property type="term" value="C:Golgi membrane"/>
    <property type="evidence" value="ECO:0007669"/>
    <property type="project" value="TreeGrafter"/>
</dbReference>
<evidence type="ECO:0000256" key="1">
    <source>
        <dbReference type="SAM" id="MobiDB-lite"/>
    </source>
</evidence>
<reference evidence="3" key="1">
    <citation type="journal article" date="2023" name="Mol. Phylogenet. Evol.">
        <title>Genome-scale phylogeny and comparative genomics of the fungal order Sordariales.</title>
        <authorList>
            <person name="Hensen N."/>
            <person name="Bonometti L."/>
            <person name="Westerberg I."/>
            <person name="Brannstrom I.O."/>
            <person name="Guillou S."/>
            <person name="Cros-Aarteil S."/>
            <person name="Calhoun S."/>
            <person name="Haridas S."/>
            <person name="Kuo A."/>
            <person name="Mondo S."/>
            <person name="Pangilinan J."/>
            <person name="Riley R."/>
            <person name="LaButti K."/>
            <person name="Andreopoulos B."/>
            <person name="Lipzen A."/>
            <person name="Chen C."/>
            <person name="Yan M."/>
            <person name="Daum C."/>
            <person name="Ng V."/>
            <person name="Clum A."/>
            <person name="Steindorff A."/>
            <person name="Ohm R.A."/>
            <person name="Martin F."/>
            <person name="Silar P."/>
            <person name="Natvig D.O."/>
            <person name="Lalanne C."/>
            <person name="Gautier V."/>
            <person name="Ament-Velasquez S.L."/>
            <person name="Kruys A."/>
            <person name="Hutchinson M.I."/>
            <person name="Powell A.J."/>
            <person name="Barry K."/>
            <person name="Miller A.N."/>
            <person name="Grigoriev I.V."/>
            <person name="Debuchy R."/>
            <person name="Gladieux P."/>
            <person name="Hiltunen Thoren M."/>
            <person name="Johannesson H."/>
        </authorList>
    </citation>
    <scope>NUCLEOTIDE SEQUENCE</scope>
    <source>
        <strain evidence="3">CBS 232.78</strain>
    </source>
</reference>
<dbReference type="GO" id="GO:0070917">
    <property type="term" value="F:inositol phosphoceramide synthase regulator activity"/>
    <property type="evidence" value="ECO:0007669"/>
    <property type="project" value="InterPro"/>
</dbReference>
<evidence type="ECO:0000313" key="4">
    <source>
        <dbReference type="Proteomes" id="UP001285441"/>
    </source>
</evidence>
<keyword evidence="4" id="KW-1185">Reference proteome</keyword>
<feature type="region of interest" description="Disordered" evidence="1">
    <location>
        <begin position="101"/>
        <end position="131"/>
    </location>
</feature>
<dbReference type="GO" id="GO:0070916">
    <property type="term" value="C:inositol phosphoceramide synthase complex"/>
    <property type="evidence" value="ECO:0007669"/>
    <property type="project" value="TreeGrafter"/>
</dbReference>
<feature type="transmembrane region" description="Helical" evidence="2">
    <location>
        <begin position="39"/>
        <end position="57"/>
    </location>
</feature>
<dbReference type="Pfam" id="PF08552">
    <property type="entry name" value="Kei1"/>
    <property type="match status" value="1"/>
</dbReference>
<sequence length="239" mass="26192">MSLQTGTEVISLALLLNRVTGIYGILTLFTGYALSALQVSVFVLSLFIVIALGYLLPHIRRQSPLQNLALAYLYVIDTILNFGYVAAFATTWFLSQYKPEGPAGSDPDADATGSSPRREEDDEGPAATPQQATAGLGLDNGLSIALVVAFTLVRLYFILVVMAFARMVLHRYVDENLNISDETTIKEMSPDIFAVGAPLSSGWKGWLGRTMVSVGRGYWLGGRKEDEEWARNFTARFRA</sequence>
<protein>
    <submittedName>
        <fullName evidence="3">Inositolphosphorylceramide synthase subunit Kei1-domain-containing protein</fullName>
    </submittedName>
</protein>
<name>A0AAE0P0P5_9PEZI</name>
<proteinExistence type="predicted"/>
<accession>A0AAE0P0P5</accession>
<keyword evidence="2" id="KW-0812">Transmembrane</keyword>
<keyword evidence="2" id="KW-1133">Transmembrane helix</keyword>
<feature type="transmembrane region" description="Helical" evidence="2">
    <location>
        <begin position="69"/>
        <end position="94"/>
    </location>
</feature>
<dbReference type="PANTHER" id="PTHR28077">
    <property type="entry name" value="INOSITOL PHOSPHORYLCERAMIDE SYNTHASE REGULATORY SUBUNIT KEI1"/>
    <property type="match status" value="1"/>
</dbReference>
<dbReference type="GO" id="GO:0006673">
    <property type="term" value="P:inositol phosphoceramide metabolic process"/>
    <property type="evidence" value="ECO:0007669"/>
    <property type="project" value="InterPro"/>
</dbReference>
<dbReference type="AlphaFoldDB" id="A0AAE0P0P5"/>
<comment type="caution">
    <text evidence="3">The sequence shown here is derived from an EMBL/GenBank/DDBJ whole genome shotgun (WGS) entry which is preliminary data.</text>
</comment>
<keyword evidence="2" id="KW-0472">Membrane</keyword>
<gene>
    <name evidence="3" type="ORF">B0H63DRAFT_467321</name>
</gene>
<reference evidence="3" key="2">
    <citation type="submission" date="2023-06" db="EMBL/GenBank/DDBJ databases">
        <authorList>
            <consortium name="Lawrence Berkeley National Laboratory"/>
            <person name="Haridas S."/>
            <person name="Hensen N."/>
            <person name="Bonometti L."/>
            <person name="Westerberg I."/>
            <person name="Brannstrom I.O."/>
            <person name="Guillou S."/>
            <person name="Cros-Aarteil S."/>
            <person name="Calhoun S."/>
            <person name="Kuo A."/>
            <person name="Mondo S."/>
            <person name="Pangilinan J."/>
            <person name="Riley R."/>
            <person name="LaButti K."/>
            <person name="Andreopoulos B."/>
            <person name="Lipzen A."/>
            <person name="Chen C."/>
            <person name="Yanf M."/>
            <person name="Daum C."/>
            <person name="Ng V."/>
            <person name="Clum A."/>
            <person name="Steindorff A."/>
            <person name="Ohm R."/>
            <person name="Martin F."/>
            <person name="Silar P."/>
            <person name="Natvig D."/>
            <person name="Lalanne C."/>
            <person name="Gautier V."/>
            <person name="Ament-velasquez S.L."/>
            <person name="Kruys A."/>
            <person name="Hutchinson M.I."/>
            <person name="Powell A.J."/>
            <person name="Barry K."/>
            <person name="Miller A.N."/>
            <person name="Grigoriev I.V."/>
            <person name="Debuchy R."/>
            <person name="Gladieux P."/>
            <person name="Thoren M.H."/>
            <person name="Johannesson H."/>
        </authorList>
    </citation>
    <scope>NUCLEOTIDE SEQUENCE</scope>
    <source>
        <strain evidence="3">CBS 232.78</strain>
    </source>
</reference>
<feature type="transmembrane region" description="Helical" evidence="2">
    <location>
        <begin position="12"/>
        <end position="33"/>
    </location>
</feature>
<evidence type="ECO:0000313" key="3">
    <source>
        <dbReference type="EMBL" id="KAK3391127.1"/>
    </source>
</evidence>
<organism evidence="3 4">
    <name type="scientific">Podospora didyma</name>
    <dbReference type="NCBI Taxonomy" id="330526"/>
    <lineage>
        <taxon>Eukaryota</taxon>
        <taxon>Fungi</taxon>
        <taxon>Dikarya</taxon>
        <taxon>Ascomycota</taxon>
        <taxon>Pezizomycotina</taxon>
        <taxon>Sordariomycetes</taxon>
        <taxon>Sordariomycetidae</taxon>
        <taxon>Sordariales</taxon>
        <taxon>Podosporaceae</taxon>
        <taxon>Podospora</taxon>
    </lineage>
</organism>
<dbReference type="EMBL" id="JAULSW010000002">
    <property type="protein sequence ID" value="KAK3391127.1"/>
    <property type="molecule type" value="Genomic_DNA"/>
</dbReference>